<keyword evidence="7" id="KW-0813">Transport</keyword>
<evidence type="ECO:0000256" key="2">
    <source>
        <dbReference type="ARBA" id="ARBA00005811"/>
    </source>
</evidence>
<keyword evidence="6" id="KW-0472">Membrane</keyword>
<evidence type="ECO:0000256" key="7">
    <source>
        <dbReference type="RuleBase" id="RU003879"/>
    </source>
</evidence>
<keyword evidence="7" id="KW-0653">Protein transport</keyword>
<evidence type="ECO:0000256" key="5">
    <source>
        <dbReference type="ARBA" id="ARBA00022989"/>
    </source>
</evidence>
<name>A0ABP6YIE2_9FLAO</name>
<gene>
    <name evidence="8" type="ORF">GCM10022395_32800</name>
</gene>
<keyword evidence="3" id="KW-1003">Cell membrane</keyword>
<dbReference type="EMBL" id="BAABCY010000086">
    <property type="protein sequence ID" value="GAA3581695.1"/>
    <property type="molecule type" value="Genomic_DNA"/>
</dbReference>
<dbReference type="PANTHER" id="PTHR30558:SF3">
    <property type="entry name" value="BIOPOLYMER TRANSPORT PROTEIN EXBD-RELATED"/>
    <property type="match status" value="1"/>
</dbReference>
<evidence type="ECO:0000313" key="8">
    <source>
        <dbReference type="EMBL" id="GAA3581695.1"/>
    </source>
</evidence>
<keyword evidence="4 7" id="KW-0812">Transmembrane</keyword>
<accession>A0ABP6YIE2</accession>
<comment type="similarity">
    <text evidence="2 7">Belongs to the ExbD/TolR family.</text>
</comment>
<evidence type="ECO:0000256" key="1">
    <source>
        <dbReference type="ARBA" id="ARBA00004162"/>
    </source>
</evidence>
<comment type="subcellular location">
    <subcellularLocation>
        <location evidence="1">Cell membrane</location>
        <topology evidence="1">Single-pass membrane protein</topology>
    </subcellularLocation>
    <subcellularLocation>
        <location evidence="7">Cell membrane</location>
        <topology evidence="7">Single-pass type II membrane protein</topology>
    </subcellularLocation>
</comment>
<keyword evidence="9" id="KW-1185">Reference proteome</keyword>
<organism evidence="8 9">
    <name type="scientific">Snuella lapsa</name>
    <dbReference type="NCBI Taxonomy" id="870481"/>
    <lineage>
        <taxon>Bacteria</taxon>
        <taxon>Pseudomonadati</taxon>
        <taxon>Bacteroidota</taxon>
        <taxon>Flavobacteriia</taxon>
        <taxon>Flavobacteriales</taxon>
        <taxon>Flavobacteriaceae</taxon>
        <taxon>Snuella</taxon>
    </lineage>
</organism>
<reference evidence="9" key="1">
    <citation type="journal article" date="2019" name="Int. J. Syst. Evol. Microbiol.">
        <title>The Global Catalogue of Microorganisms (GCM) 10K type strain sequencing project: providing services to taxonomists for standard genome sequencing and annotation.</title>
        <authorList>
            <consortium name="The Broad Institute Genomics Platform"/>
            <consortium name="The Broad Institute Genome Sequencing Center for Infectious Disease"/>
            <person name="Wu L."/>
            <person name="Ma J."/>
        </authorList>
    </citation>
    <scope>NUCLEOTIDE SEQUENCE [LARGE SCALE GENOMIC DNA]</scope>
    <source>
        <strain evidence="9">JCM 17111</strain>
    </source>
</reference>
<dbReference type="InterPro" id="IPR003400">
    <property type="entry name" value="ExbD"/>
</dbReference>
<dbReference type="Pfam" id="PF02472">
    <property type="entry name" value="ExbD"/>
    <property type="match status" value="1"/>
</dbReference>
<proteinExistence type="inferred from homology"/>
<protein>
    <submittedName>
        <fullName evidence="8">Biopolymer transporter ExbD</fullName>
    </submittedName>
</protein>
<evidence type="ECO:0000256" key="6">
    <source>
        <dbReference type="ARBA" id="ARBA00023136"/>
    </source>
</evidence>
<evidence type="ECO:0000256" key="4">
    <source>
        <dbReference type="ARBA" id="ARBA00022692"/>
    </source>
</evidence>
<comment type="caution">
    <text evidence="8">The sequence shown here is derived from an EMBL/GenBank/DDBJ whole genome shotgun (WGS) entry which is preliminary data.</text>
</comment>
<keyword evidence="5" id="KW-1133">Transmembrane helix</keyword>
<dbReference type="Proteomes" id="UP001500954">
    <property type="component" value="Unassembled WGS sequence"/>
</dbReference>
<sequence length="196" mass="22133">MWTLDNNNNKHMKRPKLMPEVNAGSMADIAFLLLIFFLVTATISTDAGINRKLPKECPPGTICETSINERDILRILINDNDEIMVENELITTTELKEIVKVFIDNNGDGSCEYCNGERSPESSSNPNKAVISLQSSRQTSYQKFVEVQDALTKAYLELRNTFCKNVLKKSPNNLSKIELERVRAAYPFILSEAEVK</sequence>
<dbReference type="PANTHER" id="PTHR30558">
    <property type="entry name" value="EXBD MEMBRANE COMPONENT OF PMF-DRIVEN MACROMOLECULE IMPORT SYSTEM"/>
    <property type="match status" value="1"/>
</dbReference>
<evidence type="ECO:0000256" key="3">
    <source>
        <dbReference type="ARBA" id="ARBA00022475"/>
    </source>
</evidence>
<evidence type="ECO:0000313" key="9">
    <source>
        <dbReference type="Proteomes" id="UP001500954"/>
    </source>
</evidence>